<dbReference type="GO" id="GO:0004930">
    <property type="term" value="F:G protein-coupled receptor activity"/>
    <property type="evidence" value="ECO:0007669"/>
    <property type="project" value="UniProtKB-KW"/>
</dbReference>
<dbReference type="Proteomes" id="UP000663874">
    <property type="component" value="Unassembled WGS sequence"/>
</dbReference>
<feature type="transmembrane region" description="Helical" evidence="8">
    <location>
        <begin position="136"/>
        <end position="158"/>
    </location>
</feature>
<dbReference type="PROSITE" id="PS50262">
    <property type="entry name" value="G_PROTEIN_RECEP_F1_2"/>
    <property type="match status" value="1"/>
</dbReference>
<keyword evidence="2 8" id="KW-0812">Transmembrane</keyword>
<evidence type="ECO:0000313" key="15">
    <source>
        <dbReference type="Proteomes" id="UP000663870"/>
    </source>
</evidence>
<feature type="transmembrane region" description="Helical" evidence="8">
    <location>
        <begin position="96"/>
        <end position="115"/>
    </location>
</feature>
<evidence type="ECO:0000256" key="4">
    <source>
        <dbReference type="ARBA" id="ARBA00023040"/>
    </source>
</evidence>
<dbReference type="InterPro" id="IPR050125">
    <property type="entry name" value="GPCR_opsins"/>
</dbReference>
<proteinExistence type="predicted"/>
<feature type="transmembrane region" description="Helical" evidence="8">
    <location>
        <begin position="22"/>
        <end position="42"/>
    </location>
</feature>
<dbReference type="InterPro" id="IPR000276">
    <property type="entry name" value="GPCR_Rhodpsn"/>
</dbReference>
<keyword evidence="5 8" id="KW-0472">Membrane</keyword>
<evidence type="ECO:0000256" key="6">
    <source>
        <dbReference type="ARBA" id="ARBA00023170"/>
    </source>
</evidence>
<evidence type="ECO:0000313" key="16">
    <source>
        <dbReference type="Proteomes" id="UP000663889"/>
    </source>
</evidence>
<evidence type="ECO:0000256" key="8">
    <source>
        <dbReference type="SAM" id="Phobius"/>
    </source>
</evidence>
<dbReference type="AlphaFoldDB" id="A0A814QVL0"/>
<keyword evidence="4" id="KW-0297">G-protein coupled receptor</keyword>
<dbReference type="EMBL" id="CAJNOU010000967">
    <property type="protein sequence ID" value="CAF1125121.1"/>
    <property type="molecule type" value="Genomic_DNA"/>
</dbReference>
<name>A0A814QVL0_9BILA</name>
<dbReference type="EMBL" id="CAJOAX010004731">
    <property type="protein sequence ID" value="CAF3918832.1"/>
    <property type="molecule type" value="Genomic_DNA"/>
</dbReference>
<dbReference type="Proteomes" id="UP000663889">
    <property type="component" value="Unassembled WGS sequence"/>
</dbReference>
<dbReference type="Proteomes" id="UP000663870">
    <property type="component" value="Unassembled WGS sequence"/>
</dbReference>
<dbReference type="SUPFAM" id="SSF81321">
    <property type="entry name" value="Family A G protein-coupled receptor-like"/>
    <property type="match status" value="1"/>
</dbReference>
<keyword evidence="15" id="KW-1185">Reference proteome</keyword>
<comment type="subcellular location">
    <subcellularLocation>
        <location evidence="1">Membrane</location>
        <topology evidence="1">Multi-pass membrane protein</topology>
    </subcellularLocation>
</comment>
<keyword evidence="3 8" id="KW-1133">Transmembrane helix</keyword>
<protein>
    <recommendedName>
        <fullName evidence="9">G-protein coupled receptors family 1 profile domain-containing protein</fullName>
    </recommendedName>
</protein>
<organism evidence="11 16">
    <name type="scientific">Rotaria sordida</name>
    <dbReference type="NCBI Taxonomy" id="392033"/>
    <lineage>
        <taxon>Eukaryota</taxon>
        <taxon>Metazoa</taxon>
        <taxon>Spiralia</taxon>
        <taxon>Gnathifera</taxon>
        <taxon>Rotifera</taxon>
        <taxon>Eurotatoria</taxon>
        <taxon>Bdelloidea</taxon>
        <taxon>Philodinida</taxon>
        <taxon>Philodinidae</taxon>
        <taxon>Rotaria</taxon>
    </lineage>
</organism>
<feature type="domain" description="G-protein coupled receptors family 1 profile" evidence="9">
    <location>
        <begin position="33"/>
        <end position="285"/>
    </location>
</feature>
<evidence type="ECO:0000256" key="2">
    <source>
        <dbReference type="ARBA" id="ARBA00022692"/>
    </source>
</evidence>
<dbReference type="PANTHER" id="PTHR24240">
    <property type="entry name" value="OPSIN"/>
    <property type="match status" value="1"/>
</dbReference>
<evidence type="ECO:0000313" key="12">
    <source>
        <dbReference type="EMBL" id="CAF1392584.1"/>
    </source>
</evidence>
<dbReference type="EMBL" id="CAJNOL010001621">
    <property type="protein sequence ID" value="CAF1392584.1"/>
    <property type="molecule type" value="Genomic_DNA"/>
</dbReference>
<evidence type="ECO:0000313" key="14">
    <source>
        <dbReference type="EMBL" id="CAF4070251.1"/>
    </source>
</evidence>
<evidence type="ECO:0000256" key="5">
    <source>
        <dbReference type="ARBA" id="ARBA00023136"/>
    </source>
</evidence>
<accession>A0A814QVL0</accession>
<comment type="caution">
    <text evidence="11">The sequence shown here is derived from an EMBL/GenBank/DDBJ whole genome shotgun (WGS) entry which is preliminary data.</text>
</comment>
<dbReference type="EMBL" id="CAJNOH010000578">
    <property type="protein sequence ID" value="CAF1079457.1"/>
    <property type="molecule type" value="Genomic_DNA"/>
</dbReference>
<sequence length="325" mass="37611">MSSDADTIVYLLNVATLLYKTFGLFIIVVSTIGNICNCFVFLCIRSLNKHPNALFVIGSSIGSLLYINIGLFSPIISVFSQFNPINRWLFWCKISAWLYYSAGCFSFICICFSALDQFLLTLPRIKWQRLITRIRAQFMILFTAIIWLIIFLPLLIFANHIQTSATTFTCTISVPIISVYSTYWIIIGYYFLPIILILILFCLTRYNLKQFLRRRRNLESAMVRVMLIQMSVILISGIPTSICIIYSLATKYSTKTYLRSVYESVILLAFVLFTFFTNGISFWVYLFASKMFRKHIKDSISKLKLFKNRLTIFSTSSTTRINVLH</sequence>
<feature type="transmembrane region" description="Helical" evidence="8">
    <location>
        <begin position="225"/>
        <end position="249"/>
    </location>
</feature>
<evidence type="ECO:0000256" key="1">
    <source>
        <dbReference type="ARBA" id="ARBA00004141"/>
    </source>
</evidence>
<keyword evidence="6" id="KW-0675">Receptor</keyword>
<dbReference type="Pfam" id="PF00001">
    <property type="entry name" value="7tm_1"/>
    <property type="match status" value="1"/>
</dbReference>
<dbReference type="CDD" id="cd00637">
    <property type="entry name" value="7tm_classA_rhodopsin-like"/>
    <property type="match status" value="1"/>
</dbReference>
<feature type="transmembrane region" description="Helical" evidence="8">
    <location>
        <begin position="261"/>
        <end position="288"/>
    </location>
</feature>
<feature type="transmembrane region" description="Helical" evidence="8">
    <location>
        <begin position="54"/>
        <end position="76"/>
    </location>
</feature>
<keyword evidence="7" id="KW-0807">Transducer</keyword>
<dbReference type="Proteomes" id="UP000663823">
    <property type="component" value="Unassembled WGS sequence"/>
</dbReference>
<reference evidence="11" key="1">
    <citation type="submission" date="2021-02" db="EMBL/GenBank/DDBJ databases">
        <authorList>
            <person name="Nowell W R."/>
        </authorList>
    </citation>
    <scope>NUCLEOTIDE SEQUENCE</scope>
</reference>
<evidence type="ECO:0000313" key="10">
    <source>
        <dbReference type="EMBL" id="CAF1079457.1"/>
    </source>
</evidence>
<dbReference type="InterPro" id="IPR017452">
    <property type="entry name" value="GPCR_Rhodpsn_7TM"/>
</dbReference>
<dbReference type="Proteomes" id="UP000663854">
    <property type="component" value="Unassembled WGS sequence"/>
</dbReference>
<dbReference type="GO" id="GO:0016020">
    <property type="term" value="C:membrane"/>
    <property type="evidence" value="ECO:0007669"/>
    <property type="project" value="UniProtKB-SubCell"/>
</dbReference>
<evidence type="ECO:0000313" key="11">
    <source>
        <dbReference type="EMBL" id="CAF1125121.1"/>
    </source>
</evidence>
<feature type="transmembrane region" description="Helical" evidence="8">
    <location>
        <begin position="183"/>
        <end position="204"/>
    </location>
</feature>
<evidence type="ECO:0000313" key="13">
    <source>
        <dbReference type="EMBL" id="CAF3918832.1"/>
    </source>
</evidence>
<evidence type="ECO:0000259" key="9">
    <source>
        <dbReference type="PROSITE" id="PS50262"/>
    </source>
</evidence>
<gene>
    <name evidence="14" type="ORF">FNK824_LOCUS29767</name>
    <name evidence="12" type="ORF">JXQ802_LOCUS34291</name>
    <name evidence="13" type="ORF">OTI717_LOCUS24710</name>
    <name evidence="10" type="ORF">PYM288_LOCUS18593</name>
    <name evidence="11" type="ORF">SEV965_LOCUS17118</name>
</gene>
<dbReference type="EMBL" id="CAJOBE010008810">
    <property type="protein sequence ID" value="CAF4070251.1"/>
    <property type="molecule type" value="Genomic_DNA"/>
</dbReference>
<evidence type="ECO:0000256" key="3">
    <source>
        <dbReference type="ARBA" id="ARBA00022989"/>
    </source>
</evidence>
<dbReference type="Gene3D" id="1.20.1070.10">
    <property type="entry name" value="Rhodopsin 7-helix transmembrane proteins"/>
    <property type="match status" value="1"/>
</dbReference>
<evidence type="ECO:0000256" key="7">
    <source>
        <dbReference type="ARBA" id="ARBA00023224"/>
    </source>
</evidence>